<evidence type="ECO:0008006" key="4">
    <source>
        <dbReference type="Google" id="ProtNLM"/>
    </source>
</evidence>
<feature type="transmembrane region" description="Helical" evidence="1">
    <location>
        <begin position="38"/>
        <end position="57"/>
    </location>
</feature>
<keyword evidence="1" id="KW-0812">Transmembrane</keyword>
<accession>H0FVR3</accession>
<evidence type="ECO:0000313" key="3">
    <source>
        <dbReference type="Proteomes" id="UP000004038"/>
    </source>
</evidence>
<name>H0FVR3_RHIML</name>
<protein>
    <recommendedName>
        <fullName evidence="4">Transmembrane protein</fullName>
    </recommendedName>
</protein>
<dbReference type="EMBL" id="AGVV01000008">
    <property type="protein sequence ID" value="EHK78775.1"/>
    <property type="molecule type" value="Genomic_DNA"/>
</dbReference>
<dbReference type="Proteomes" id="UP000004038">
    <property type="component" value="Unassembled WGS sequence"/>
</dbReference>
<keyword evidence="1" id="KW-0472">Membrane</keyword>
<sequence>MGVAAIPVAGVYISACALYRSAPERLAECSTRFKVKNFAAWMLGAAVGSGSVIASGLPALEGLAASVLAFVLLHNWELLSQAKQGREDPTAA</sequence>
<dbReference type="PATRIC" id="fig|1107881.3.peg.1270"/>
<organism evidence="2 3">
    <name type="scientific">Sinorhizobium meliloti CCNWSX0020</name>
    <dbReference type="NCBI Taxonomy" id="1107881"/>
    <lineage>
        <taxon>Bacteria</taxon>
        <taxon>Pseudomonadati</taxon>
        <taxon>Pseudomonadota</taxon>
        <taxon>Alphaproteobacteria</taxon>
        <taxon>Hyphomicrobiales</taxon>
        <taxon>Rhizobiaceae</taxon>
        <taxon>Sinorhizobium/Ensifer group</taxon>
        <taxon>Sinorhizobium</taxon>
    </lineage>
</organism>
<reference evidence="2 3" key="1">
    <citation type="journal article" date="2012" name="J. Bacteriol.">
        <title>Draft Genome Sequence of Sinorhizobium meliloti CCNWSX0020, a Nitrogen-Fixing Symbiont with Copper Tolerance Capability Isolated from Lead-Zinc Mine Tailings.</title>
        <authorList>
            <person name="Li Z."/>
            <person name="Ma Z."/>
            <person name="Hao X."/>
            <person name="Wei G."/>
        </authorList>
    </citation>
    <scope>NUCLEOTIDE SEQUENCE [LARGE SCALE GENOMIC DNA]</scope>
    <source>
        <strain evidence="2 3">CCNWSX0020</strain>
    </source>
</reference>
<dbReference type="AlphaFoldDB" id="H0FVR3"/>
<evidence type="ECO:0000256" key="1">
    <source>
        <dbReference type="SAM" id="Phobius"/>
    </source>
</evidence>
<proteinExistence type="predicted"/>
<keyword evidence="1" id="KW-1133">Transmembrane helix</keyword>
<gene>
    <name evidence="2" type="ORF">SM0020_06337</name>
</gene>
<evidence type="ECO:0000313" key="2">
    <source>
        <dbReference type="EMBL" id="EHK78775.1"/>
    </source>
</evidence>